<geneLocation type="plasmid" evidence="3">
    <name>prgalie4872d</name>
</geneLocation>
<sequence length="295" mass="33577">MTTDTPSYKQVHGGRPALPDFAMVLDRECRKIWTDFDGGRMVWRVWGEGHTLILLHGAYGSWLHWIRQVQPLARRFQLVLPDMPGFGESDGIRSDTMDPLVTALSSGLDQIGLPARFGLGAFSFGCRPAARLLHDWHEHIDQLFLFGTSAFGRADQAPRLQRWQELDEIGRVAAHRHNLRTFMLHDPNAATDEVVAIQSYNAVHARYPAYRLYPSVNVEQLLAERPVQLTFAWGSEDVLYRNHLETSRQTIAALYPAARAYKVDGAGHWLQMERPDDVNRIFLQTDLHGGNGYYE</sequence>
<dbReference type="AlphaFoldDB" id="A0A1L5NS33"/>
<evidence type="ECO:0000313" key="3">
    <source>
        <dbReference type="Proteomes" id="UP000184749"/>
    </source>
</evidence>
<keyword evidence="2" id="KW-0378">Hydrolase</keyword>
<evidence type="ECO:0000313" key="2">
    <source>
        <dbReference type="EMBL" id="APO70694.1"/>
    </source>
</evidence>
<gene>
    <name evidence="2" type="ORF">IE4872_PD00152</name>
</gene>
<name>A0A1L5NS33_9HYPH</name>
<dbReference type="PANTHER" id="PTHR43194:SF2">
    <property type="entry name" value="PEROXISOMAL MEMBRANE PROTEIN LPX1"/>
    <property type="match status" value="1"/>
</dbReference>
<protein>
    <submittedName>
        <fullName evidence="2">Alpha/beta hydrolase family protein</fullName>
    </submittedName>
</protein>
<dbReference type="Pfam" id="PF12697">
    <property type="entry name" value="Abhydrolase_6"/>
    <property type="match status" value="1"/>
</dbReference>
<accession>A0A1L5NS33</accession>
<dbReference type="Gene3D" id="3.40.50.1820">
    <property type="entry name" value="alpha/beta hydrolase"/>
    <property type="match status" value="1"/>
</dbReference>
<feature type="domain" description="AB hydrolase-1" evidence="1">
    <location>
        <begin position="52"/>
        <end position="280"/>
    </location>
</feature>
<dbReference type="SUPFAM" id="SSF53474">
    <property type="entry name" value="alpha/beta-Hydrolases"/>
    <property type="match status" value="1"/>
</dbReference>
<proteinExistence type="predicted"/>
<dbReference type="InterPro" id="IPR000073">
    <property type="entry name" value="AB_hydrolase_1"/>
</dbReference>
<dbReference type="PANTHER" id="PTHR43194">
    <property type="entry name" value="HYDROLASE ALPHA/BETA FOLD FAMILY"/>
    <property type="match status" value="1"/>
</dbReference>
<evidence type="ECO:0000259" key="1">
    <source>
        <dbReference type="Pfam" id="PF12697"/>
    </source>
</evidence>
<reference evidence="2 3" key="1">
    <citation type="submission" date="2016-09" db="EMBL/GenBank/DDBJ databases">
        <title>The complete genome sequences of Rhizobium gallicum, symbiovars gallicum and phaseoli, symbionts associated to common bean (Phaseolus vulgaris).</title>
        <authorList>
            <person name="Bustos P."/>
            <person name="Santamaria R.I."/>
            <person name="Perez-Carrascal O.M."/>
            <person name="Juarez S."/>
            <person name="Lozano L."/>
            <person name="Martinez-Flores I."/>
            <person name="Martinez-Romero E."/>
            <person name="Cevallos M."/>
            <person name="Romero D."/>
            <person name="Davila G."/>
            <person name="Gonzalez V."/>
        </authorList>
    </citation>
    <scope>NUCLEOTIDE SEQUENCE [LARGE SCALE GENOMIC DNA]</scope>
    <source>
        <strain evidence="2 3">IE4872</strain>
        <plasmid evidence="3">prgalie4872d</plasmid>
    </source>
</reference>
<organism evidence="2 3">
    <name type="scientific">Rhizobium gallicum</name>
    <dbReference type="NCBI Taxonomy" id="56730"/>
    <lineage>
        <taxon>Bacteria</taxon>
        <taxon>Pseudomonadati</taxon>
        <taxon>Pseudomonadota</taxon>
        <taxon>Alphaproteobacteria</taxon>
        <taxon>Hyphomicrobiales</taxon>
        <taxon>Rhizobiaceae</taxon>
        <taxon>Rhizobium/Agrobacterium group</taxon>
        <taxon>Rhizobium</taxon>
    </lineage>
</organism>
<dbReference type="Proteomes" id="UP000184749">
    <property type="component" value="Plasmid pRgalIE4872d"/>
</dbReference>
<dbReference type="EMBL" id="CP017105">
    <property type="protein sequence ID" value="APO70694.1"/>
    <property type="molecule type" value="Genomic_DNA"/>
</dbReference>
<dbReference type="InterPro" id="IPR050228">
    <property type="entry name" value="Carboxylesterase_BioH"/>
</dbReference>
<keyword evidence="2" id="KW-0614">Plasmid</keyword>
<dbReference type="GO" id="GO:0016787">
    <property type="term" value="F:hydrolase activity"/>
    <property type="evidence" value="ECO:0007669"/>
    <property type="project" value="UniProtKB-KW"/>
</dbReference>
<dbReference type="InterPro" id="IPR029058">
    <property type="entry name" value="AB_hydrolase_fold"/>
</dbReference>